<dbReference type="EMBL" id="BK061754">
    <property type="protein sequence ID" value="DAZ90679.1"/>
    <property type="molecule type" value="Viral_cRNA"/>
</dbReference>
<name>A0A9N6YJ09_9RHAB</name>
<organism evidence="1">
    <name type="scientific">Brassica virus 1_Nap</name>
    <dbReference type="NCBI Taxonomy" id="2977957"/>
    <lineage>
        <taxon>Viruses</taxon>
        <taxon>Riboviria</taxon>
        <taxon>Orthornavirae</taxon>
        <taxon>Negarnaviricota</taxon>
        <taxon>Haploviricotina</taxon>
        <taxon>Monjiviricetes</taxon>
        <taxon>Mononegavirales</taxon>
        <taxon>Rhabdoviridae</taxon>
    </lineage>
</organism>
<protein>
    <submittedName>
        <fullName evidence="1">Protein 3</fullName>
    </submittedName>
</protein>
<accession>A0A9N6YJ09</accession>
<sequence>MALISREPVELFFSTHEKIISNLSKCLKPYTYLAIREEMNVFDCERMGENIGKIVSSATDALHREFSNIALFTCCSFCDITNRESKECICLSLFKTIVEDPRVQLLHSNEITEVQFLVNDESPICISCIKTIIFNKDPLKKLKYLFVNRVPKIIQPEDLSAEIFANEDYSFYYDSFSDYI</sequence>
<reference evidence="1" key="1">
    <citation type="journal article" date="2022" name="bioRxiv">
        <title>Unlocking the hidden genetic diversity of varicosaviruses, the neglected plant rhabdoviruses.</title>
        <authorList>
            <person name="Bejerman N."/>
            <person name="Dietzgen R.G."/>
            <person name="Debat H."/>
        </authorList>
    </citation>
    <scope>NUCLEOTIDE SEQUENCE</scope>
</reference>
<proteinExistence type="predicted"/>
<evidence type="ECO:0000313" key="1">
    <source>
        <dbReference type="EMBL" id="DAZ90679.1"/>
    </source>
</evidence>